<dbReference type="Proteomes" id="UP000001645">
    <property type="component" value="Chromosome 1"/>
</dbReference>
<feature type="active site" description="Proton donor/acceptor" evidence="7">
    <location>
        <position position="89"/>
    </location>
</feature>
<keyword evidence="11" id="KW-1185">Reference proteome</keyword>
<evidence type="ECO:0000256" key="5">
    <source>
        <dbReference type="ARBA" id="ARBA00040907"/>
    </source>
</evidence>
<evidence type="ECO:0000256" key="8">
    <source>
        <dbReference type="PIRSR" id="PIRSR613078-2"/>
    </source>
</evidence>
<dbReference type="GO" id="GO:0045820">
    <property type="term" value="P:negative regulation of glycolytic process"/>
    <property type="evidence" value="ECO:0007669"/>
    <property type="project" value="TreeGrafter"/>
</dbReference>
<dbReference type="HOGENOM" id="CLU_033323_16_0_1"/>
<evidence type="ECO:0000313" key="10">
    <source>
        <dbReference type="Ensembl" id="ENSMGAP00000014683.3"/>
    </source>
</evidence>
<dbReference type="Pfam" id="PF00300">
    <property type="entry name" value="His_Phos_1"/>
    <property type="match status" value="1"/>
</dbReference>
<organism evidence="10 11">
    <name type="scientific">Meleagris gallopavo</name>
    <name type="common">Wild turkey</name>
    <dbReference type="NCBI Taxonomy" id="9103"/>
    <lineage>
        <taxon>Eukaryota</taxon>
        <taxon>Metazoa</taxon>
        <taxon>Chordata</taxon>
        <taxon>Craniata</taxon>
        <taxon>Vertebrata</taxon>
        <taxon>Euteleostomi</taxon>
        <taxon>Archelosauria</taxon>
        <taxon>Archosauria</taxon>
        <taxon>Dinosauria</taxon>
        <taxon>Saurischia</taxon>
        <taxon>Theropoda</taxon>
        <taxon>Coelurosauria</taxon>
        <taxon>Aves</taxon>
        <taxon>Neognathae</taxon>
        <taxon>Galloanserae</taxon>
        <taxon>Galliformes</taxon>
        <taxon>Phasianidae</taxon>
        <taxon>Meleagridinae</taxon>
        <taxon>Meleagris</taxon>
    </lineage>
</organism>
<dbReference type="InterPro" id="IPR013078">
    <property type="entry name" value="His_Pase_superF_clade-1"/>
</dbReference>
<gene>
    <name evidence="10" type="primary">TIGAR</name>
</gene>
<dbReference type="GO" id="GO:0005829">
    <property type="term" value="C:cytosol"/>
    <property type="evidence" value="ECO:0007669"/>
    <property type="project" value="TreeGrafter"/>
</dbReference>
<keyword evidence="3" id="KW-0378">Hydrolase</keyword>
<reference evidence="10" key="2">
    <citation type="submission" date="2025-08" db="UniProtKB">
        <authorList>
            <consortium name="Ensembl"/>
        </authorList>
    </citation>
    <scope>IDENTIFICATION</scope>
</reference>
<evidence type="ECO:0000313" key="11">
    <source>
        <dbReference type="Proteomes" id="UP000001645"/>
    </source>
</evidence>
<feature type="binding site" evidence="8">
    <location>
        <begin position="89"/>
        <end position="92"/>
    </location>
    <ligand>
        <name>substrate</name>
    </ligand>
</feature>
<reference evidence="10 11" key="1">
    <citation type="journal article" date="2010" name="PLoS Biol.">
        <title>Multi-platform next-generation sequencing of the domestic turkey (Meleagris gallopavo): genome assembly and analysis.</title>
        <authorList>
            <person name="Dalloul R.A."/>
            <person name="Long J.A."/>
            <person name="Zimin A.V."/>
            <person name="Aslam L."/>
            <person name="Beal K."/>
            <person name="Blomberg L.A."/>
            <person name="Bouffard P."/>
            <person name="Burt D.W."/>
            <person name="Crasta O."/>
            <person name="Crooijmans R.P."/>
            <person name="Cooper K."/>
            <person name="Coulombe R.A."/>
            <person name="De S."/>
            <person name="Delany M.E."/>
            <person name="Dodgson J.B."/>
            <person name="Dong J.J."/>
            <person name="Evans C."/>
            <person name="Frederickson K.M."/>
            <person name="Flicek P."/>
            <person name="Florea L."/>
            <person name="Folkerts O."/>
            <person name="Groenen M.A."/>
            <person name="Harkins T.T."/>
            <person name="Herrero J."/>
            <person name="Hoffmann S."/>
            <person name="Megens H.J."/>
            <person name="Jiang A."/>
            <person name="de Jong P."/>
            <person name="Kaiser P."/>
            <person name="Kim H."/>
            <person name="Kim K.W."/>
            <person name="Kim S."/>
            <person name="Langenberger D."/>
            <person name="Lee M.K."/>
            <person name="Lee T."/>
            <person name="Mane S."/>
            <person name="Marcais G."/>
            <person name="Marz M."/>
            <person name="McElroy A.P."/>
            <person name="Modise T."/>
            <person name="Nefedov M."/>
            <person name="Notredame C."/>
            <person name="Paton I.R."/>
            <person name="Payne W.S."/>
            <person name="Pertea G."/>
            <person name="Prickett D."/>
            <person name="Puiu D."/>
            <person name="Qioa D."/>
            <person name="Raineri E."/>
            <person name="Ruffier M."/>
            <person name="Salzberg S.L."/>
            <person name="Schatz M.C."/>
            <person name="Scheuring C."/>
            <person name="Schmidt C.J."/>
            <person name="Schroeder S."/>
            <person name="Searle S.M."/>
            <person name="Smith E.J."/>
            <person name="Smith J."/>
            <person name="Sonstegard T.S."/>
            <person name="Stadler P.F."/>
            <person name="Tafer H."/>
            <person name="Tu Z.J."/>
            <person name="Van Tassell C.P."/>
            <person name="Vilella A.J."/>
            <person name="Williams K.P."/>
            <person name="Yorke J.A."/>
            <person name="Zhang L."/>
            <person name="Zhang H.B."/>
            <person name="Zhang X."/>
            <person name="Zhang Y."/>
            <person name="Reed K.M."/>
        </authorList>
    </citation>
    <scope>NUCLEOTIDE SEQUENCE [LARGE SCALE GENOMIC DNA]</scope>
</reference>
<comment type="similarity">
    <text evidence="4">Belongs to the phosphoglycerate mutase family.</text>
</comment>
<evidence type="ECO:0000256" key="2">
    <source>
        <dbReference type="ARBA" id="ARBA00013067"/>
    </source>
</evidence>
<name>G1NM87_MELGA</name>
<dbReference type="SUPFAM" id="SSF53254">
    <property type="entry name" value="Phosphoglycerate mutase-like"/>
    <property type="match status" value="1"/>
</dbReference>
<dbReference type="Ensembl" id="ENSMGAT00000015621.3">
    <property type="protein sequence ID" value="ENSMGAP00000014683.3"/>
    <property type="gene ID" value="ENSMGAG00000013883.3"/>
</dbReference>
<dbReference type="InterPro" id="IPR051695">
    <property type="entry name" value="Phosphoglycerate_Mutase"/>
</dbReference>
<feature type="region of interest" description="Disordered" evidence="9">
    <location>
        <begin position="236"/>
        <end position="265"/>
    </location>
</feature>
<sequence length="265" mass="29484">MVRFGLTVVRHGETRYNKDKILQGQGIDEPLSPTGFRQADAAGLFLSNVKFTHVFSSDLLRAKQTAATIIGKNKFCKGLEIKCDTRLRERKYGVAEGRPLTDLKAMAKAAGQQCPTFTPAGGETLDEVRERARDFFEFLCQLAADVGQIREKKDQEMHGATNRSSGMYEEESVFPWTDHCEFSSDNDGTSKLLLDANILVIQMKASSLWLLFSNMSEGVCTSFASPAKEPGAALQQLVPEQGPEQRGTRTNRLERKIGQKWAEET</sequence>
<evidence type="ECO:0000256" key="3">
    <source>
        <dbReference type="ARBA" id="ARBA00022801"/>
    </source>
</evidence>
<dbReference type="Gene3D" id="3.40.50.1240">
    <property type="entry name" value="Phosphoglycerate mutase-like"/>
    <property type="match status" value="1"/>
</dbReference>
<proteinExistence type="inferred from homology"/>
<evidence type="ECO:0000256" key="1">
    <source>
        <dbReference type="ARBA" id="ARBA00000464"/>
    </source>
</evidence>
<dbReference type="InterPro" id="IPR001345">
    <property type="entry name" value="PG/BPGM_mutase_AS"/>
</dbReference>
<evidence type="ECO:0000256" key="7">
    <source>
        <dbReference type="PIRSR" id="PIRSR613078-1"/>
    </source>
</evidence>
<dbReference type="PANTHER" id="PTHR46517">
    <property type="entry name" value="FRUCTOSE-2,6-BISPHOSPHATASE TIGAR"/>
    <property type="match status" value="1"/>
</dbReference>
<dbReference type="Bgee" id="ENSMGAG00000013883">
    <property type="expression patterns" value="Expressed in breast and 18 other cell types or tissues"/>
</dbReference>
<accession>G1NM87</accession>
<dbReference type="EC" id="3.1.3.46" evidence="2"/>
<dbReference type="GeneTree" id="ENSGT00940000163946"/>
<dbReference type="SMART" id="SM00855">
    <property type="entry name" value="PGAM"/>
    <property type="match status" value="1"/>
</dbReference>
<feature type="active site" description="Tele-phosphohistidine intermediate" evidence="7">
    <location>
        <position position="11"/>
    </location>
</feature>
<feature type="compositionally biased region" description="Basic and acidic residues" evidence="9">
    <location>
        <begin position="251"/>
        <end position="265"/>
    </location>
</feature>
<protein>
    <recommendedName>
        <fullName evidence="5">Fructose-2,6-bisphosphatase TIGAR</fullName>
        <ecNumber evidence="2">3.1.3.46</ecNumber>
    </recommendedName>
    <alternativeName>
        <fullName evidence="6">TP53-induced glycolysis and apoptosis regulator</fullName>
    </alternativeName>
</protein>
<evidence type="ECO:0000256" key="4">
    <source>
        <dbReference type="ARBA" id="ARBA00038362"/>
    </source>
</evidence>
<evidence type="ECO:0000256" key="6">
    <source>
        <dbReference type="ARBA" id="ARBA00042275"/>
    </source>
</evidence>
<comment type="catalytic activity">
    <reaction evidence="1">
        <text>beta-D-fructose 2,6-bisphosphate + H2O = beta-D-fructose 6-phosphate + phosphate</text>
        <dbReference type="Rhea" id="RHEA:17289"/>
        <dbReference type="ChEBI" id="CHEBI:15377"/>
        <dbReference type="ChEBI" id="CHEBI:43474"/>
        <dbReference type="ChEBI" id="CHEBI:57634"/>
        <dbReference type="ChEBI" id="CHEBI:58579"/>
        <dbReference type="EC" id="3.1.3.46"/>
    </reaction>
</comment>
<dbReference type="AlphaFoldDB" id="G1NM87"/>
<feature type="binding site" evidence="8">
    <location>
        <position position="61"/>
    </location>
    <ligand>
        <name>substrate</name>
    </ligand>
</feature>
<dbReference type="InterPro" id="IPR029033">
    <property type="entry name" value="His_PPase_superfam"/>
</dbReference>
<dbReference type="GO" id="GO:0004331">
    <property type="term" value="F:fructose-2,6-bisphosphate 2-phosphatase activity"/>
    <property type="evidence" value="ECO:0007669"/>
    <property type="project" value="UniProtKB-EC"/>
</dbReference>
<dbReference type="PROSITE" id="PS00175">
    <property type="entry name" value="PG_MUTASE"/>
    <property type="match status" value="1"/>
</dbReference>
<reference evidence="10" key="3">
    <citation type="submission" date="2025-09" db="UniProtKB">
        <authorList>
            <consortium name="Ensembl"/>
        </authorList>
    </citation>
    <scope>IDENTIFICATION</scope>
</reference>
<dbReference type="GO" id="GO:0043456">
    <property type="term" value="P:regulation of pentose-phosphate shunt"/>
    <property type="evidence" value="ECO:0007669"/>
    <property type="project" value="TreeGrafter"/>
</dbReference>
<dbReference type="PANTHER" id="PTHR46517:SF1">
    <property type="entry name" value="FRUCTOSE-2,6-BISPHOSPHATASE TIGAR"/>
    <property type="match status" value="1"/>
</dbReference>
<dbReference type="CDD" id="cd07067">
    <property type="entry name" value="HP_PGM_like"/>
    <property type="match status" value="1"/>
</dbReference>
<evidence type="ECO:0000256" key="9">
    <source>
        <dbReference type="SAM" id="MobiDB-lite"/>
    </source>
</evidence>
<feature type="binding site" evidence="8">
    <location>
        <begin position="10"/>
        <end position="17"/>
    </location>
    <ligand>
        <name>substrate</name>
    </ligand>
</feature>